<reference evidence="1" key="1">
    <citation type="submission" date="2022-09" db="EMBL/GenBank/DDBJ databases">
        <title>Intensive care unit water sources are persistently colonized with multi-drug resistant bacteria and are the site of extensive horizontal gene transfer of antibiotic resistance genes.</title>
        <authorList>
            <person name="Diorio-Toth L."/>
        </authorList>
    </citation>
    <scope>NUCLEOTIDE SEQUENCE</scope>
    <source>
        <strain evidence="1">GD03832</strain>
    </source>
</reference>
<name>A0AA42PZC2_9BURK</name>
<organism evidence="1 2">
    <name type="scientific">Comamonas thiooxydans</name>
    <dbReference type="NCBI Taxonomy" id="363952"/>
    <lineage>
        <taxon>Bacteria</taxon>
        <taxon>Pseudomonadati</taxon>
        <taxon>Pseudomonadota</taxon>
        <taxon>Betaproteobacteria</taxon>
        <taxon>Burkholderiales</taxon>
        <taxon>Comamonadaceae</taxon>
        <taxon>Comamonas</taxon>
    </lineage>
</organism>
<proteinExistence type="predicted"/>
<comment type="caution">
    <text evidence="1">The sequence shown here is derived from an EMBL/GenBank/DDBJ whole genome shotgun (WGS) entry which is preliminary data.</text>
</comment>
<protein>
    <submittedName>
        <fullName evidence="1">Uncharacterized protein</fullName>
    </submittedName>
</protein>
<evidence type="ECO:0000313" key="1">
    <source>
        <dbReference type="EMBL" id="MDH1333506.1"/>
    </source>
</evidence>
<dbReference type="AlphaFoldDB" id="A0AA42PZC2"/>
<evidence type="ECO:0000313" key="2">
    <source>
        <dbReference type="Proteomes" id="UP001161065"/>
    </source>
</evidence>
<dbReference type="EMBL" id="JAOCEK010000002">
    <property type="protein sequence ID" value="MDH1333506.1"/>
    <property type="molecule type" value="Genomic_DNA"/>
</dbReference>
<gene>
    <name evidence="1" type="ORF">N5D63_05010</name>
</gene>
<dbReference type="RefSeq" id="WP_280007229.1">
    <property type="nucleotide sequence ID" value="NZ_JAOCEK010000002.1"/>
</dbReference>
<accession>A0AA42PZC2</accession>
<dbReference type="Proteomes" id="UP001161065">
    <property type="component" value="Unassembled WGS sequence"/>
</dbReference>
<sequence length="61" mass="6840">MSALQALCTRASSNRYRVRHVDGQRVARVFVITSLNRALAQSFVERNYGDPLFLSAVRLSA</sequence>